<comment type="caution">
    <text evidence="1">The sequence shown here is derived from an EMBL/GenBank/DDBJ whole genome shotgun (WGS) entry which is preliminary data.</text>
</comment>
<gene>
    <name evidence="1" type="ORF">APZ16_01760</name>
</gene>
<sequence length="216" mass="23599">MDTIEEIKRETGLFISAHTGLVPEWLARELGRVGVDLADFDLIGDDDTIKLVLGVERTVGDYRRSMLLLSRYLPRVVPHICVGLHSGEIRGEFRALELASEIDPPLVVLLVLAPTASTDFEGVNPPSPAIFKEVAATARLMFPQADLALGCMRPRVRERLEIELAALQAGVDRIAMPSKQTIRAAWSMGLIVKELQACCAVPEGVVRPGKSFDPSC</sequence>
<dbReference type="SUPFAM" id="SSF102114">
    <property type="entry name" value="Radical SAM enzymes"/>
    <property type="match status" value="1"/>
</dbReference>
<organism evidence="1 2">
    <name type="scientific">Hadarchaeum yellowstonense</name>
    <dbReference type="NCBI Taxonomy" id="1776334"/>
    <lineage>
        <taxon>Archaea</taxon>
        <taxon>Methanobacteriati</taxon>
        <taxon>Candidatus Hadarchaeota</taxon>
        <taxon>Candidatus Hadarchaeia</taxon>
        <taxon>Candidatus Hadarchaeales</taxon>
        <taxon>Candidatus Hadarchaeaceae</taxon>
        <taxon>Candidatus Hadarchaeum</taxon>
    </lineage>
</organism>
<dbReference type="Proteomes" id="UP000074294">
    <property type="component" value="Unassembled WGS sequence"/>
</dbReference>
<dbReference type="InterPro" id="IPR013785">
    <property type="entry name" value="Aldolase_TIM"/>
</dbReference>
<reference evidence="1 2" key="1">
    <citation type="journal article" date="2016" name="Nat. Microbiol.">
        <title>Genomic inference of the metabolism of cosmopolitan subsurface Archaea, Hadesarchaea.</title>
        <authorList>
            <person name="Baker B.J."/>
            <person name="Saw J.H."/>
            <person name="Lind A.E."/>
            <person name="Lazar C.S."/>
            <person name="Hinrichs K.-U."/>
            <person name="Teske A.P."/>
            <person name="Ettema T.J."/>
        </authorList>
    </citation>
    <scope>NUCLEOTIDE SEQUENCE [LARGE SCALE GENOMIC DNA]</scope>
</reference>
<proteinExistence type="predicted"/>
<evidence type="ECO:0000313" key="2">
    <source>
        <dbReference type="Proteomes" id="UP000074294"/>
    </source>
</evidence>
<evidence type="ECO:0000313" key="1">
    <source>
        <dbReference type="EMBL" id="KUO42622.1"/>
    </source>
</evidence>
<dbReference type="AlphaFoldDB" id="A0A147K1E1"/>
<dbReference type="STRING" id="1776334.APZ16_01760"/>
<accession>A0A147K1E1</accession>
<dbReference type="PANTHER" id="PTHR43288">
    <property type="entry name" value="BIOTIN SYNTHASE-RELATED PROTEIN, RADICAL SAM SUPERFAMILY"/>
    <property type="match status" value="1"/>
</dbReference>
<dbReference type="EMBL" id="LQMQ01000002">
    <property type="protein sequence ID" value="KUO42622.1"/>
    <property type="molecule type" value="Genomic_DNA"/>
</dbReference>
<dbReference type="InterPro" id="IPR058240">
    <property type="entry name" value="rSAM_sf"/>
</dbReference>
<name>A0A147K1E1_HADYE</name>
<protein>
    <submittedName>
        <fullName evidence="1">Uncharacterized protein</fullName>
    </submittedName>
</protein>
<dbReference type="PANTHER" id="PTHR43288:SF2">
    <property type="entry name" value="RADICAL SAM CORE DOMAIN-CONTAINING PROTEIN"/>
    <property type="match status" value="1"/>
</dbReference>
<dbReference type="Gene3D" id="3.20.20.70">
    <property type="entry name" value="Aldolase class I"/>
    <property type="match status" value="1"/>
</dbReference>